<feature type="transmembrane region" description="Helical" evidence="6">
    <location>
        <begin position="521"/>
        <end position="544"/>
    </location>
</feature>
<sequence>MIDHTTADGSISPSAPGSPRSPASIAALPSSSSIHRSHPHPLHHYHHHRHESSEDVSCANTLYDYEISSTGPQTAVNTPSAEDKLFHLAPSWEKSHDLGSLPEGKVGEETQESELRPKETQPGIISGEPLHKVGSVLMDGQLYPTRSGRGERFEEPLTDVRTHEEIIYIDFPIGDPEDPLNWLNLRKWIITLCCVSITSLTAFNATAYSLAFSDAQTKLGVSKVTWTIGNTLFLVGISFTPLFLAPYSELIGRNKIYLVTSFLNTILCLPQALCGPTGIFVSRFFQGMCSSVGNSMVGGSIADMFPAESRGQAMSVYSLFVFWGQALGPAMMGWVSIRLGYQWTFWLELIMFGGLFVVLIFALKETRGSILLSRRAVKLTKQTGKPHAAPGDAERKDIKTLVKISISRPLIFLFTEPIVSAISLWVGFVWGCLFLFINSVAMVFGQYGFNSGESGLVLLTLGIAATIGVLIEFHQNVLYQKATARAGGRAEPEARLYWTLIGAFIFPAGIFWYAWTGRPGISWVSPAAALLFANIGIYLCYTGVFNYLSDCYEQYSSSAQAAQSLLRNLFAAVFPLFAPSLYENLGYPYASTLLGCIAFVGGFCPLLIFLYGKKLRARSKIACALLS</sequence>
<dbReference type="PROSITE" id="PS50850">
    <property type="entry name" value="MFS"/>
    <property type="match status" value="1"/>
</dbReference>
<accession>A0A0F7SVD2</accession>
<dbReference type="PANTHER" id="PTHR23502:SF134">
    <property type="entry name" value="MAJOR FACILITATOR SUPERFAMILY (MFS) PROFILE DOMAIN-CONTAINING PROTEIN-RELATED"/>
    <property type="match status" value="1"/>
</dbReference>
<dbReference type="AlphaFoldDB" id="A0A0F7SVD2"/>
<dbReference type="GO" id="GO:0005886">
    <property type="term" value="C:plasma membrane"/>
    <property type="evidence" value="ECO:0007669"/>
    <property type="project" value="TreeGrafter"/>
</dbReference>
<reference evidence="8" key="1">
    <citation type="submission" date="2014-08" db="EMBL/GenBank/DDBJ databases">
        <authorList>
            <person name="Sharma Rahul"/>
            <person name="Thines Marco"/>
        </authorList>
    </citation>
    <scope>NUCLEOTIDE SEQUENCE</scope>
</reference>
<dbReference type="SUPFAM" id="SSF103473">
    <property type="entry name" value="MFS general substrate transporter"/>
    <property type="match status" value="1"/>
</dbReference>
<evidence type="ECO:0000256" key="4">
    <source>
        <dbReference type="ARBA" id="ARBA00023136"/>
    </source>
</evidence>
<dbReference type="FunFam" id="1.20.1250.20:FF:000082">
    <property type="entry name" value="MFS multidrug transporter, putative"/>
    <property type="match status" value="1"/>
</dbReference>
<feature type="transmembrane region" description="Helical" evidence="6">
    <location>
        <begin position="224"/>
        <end position="244"/>
    </location>
</feature>
<feature type="compositionally biased region" description="Basic residues" evidence="5">
    <location>
        <begin position="35"/>
        <end position="50"/>
    </location>
</feature>
<dbReference type="Pfam" id="PF07690">
    <property type="entry name" value="MFS_1"/>
    <property type="match status" value="1"/>
</dbReference>
<feature type="region of interest" description="Disordered" evidence="5">
    <location>
        <begin position="1"/>
        <end position="53"/>
    </location>
</feature>
<dbReference type="CDD" id="cd17323">
    <property type="entry name" value="MFS_Tpo1_MDR_like"/>
    <property type="match status" value="1"/>
</dbReference>
<evidence type="ECO:0000259" key="7">
    <source>
        <dbReference type="PROSITE" id="PS50850"/>
    </source>
</evidence>
<dbReference type="InterPro" id="IPR020846">
    <property type="entry name" value="MFS_dom"/>
</dbReference>
<feature type="transmembrane region" description="Helical" evidence="6">
    <location>
        <begin position="188"/>
        <end position="212"/>
    </location>
</feature>
<keyword evidence="2 6" id="KW-0812">Transmembrane</keyword>
<proteinExistence type="predicted"/>
<feature type="region of interest" description="Disordered" evidence="5">
    <location>
        <begin position="94"/>
        <end position="127"/>
    </location>
</feature>
<feature type="transmembrane region" description="Helical" evidence="6">
    <location>
        <begin position="317"/>
        <end position="337"/>
    </location>
</feature>
<feature type="transmembrane region" description="Helical" evidence="6">
    <location>
        <begin position="410"/>
        <end position="436"/>
    </location>
</feature>
<evidence type="ECO:0000313" key="8">
    <source>
        <dbReference type="EMBL" id="CED83908.1"/>
    </source>
</evidence>
<feature type="transmembrane region" description="Helical" evidence="6">
    <location>
        <begin position="343"/>
        <end position="363"/>
    </location>
</feature>
<comment type="subcellular location">
    <subcellularLocation>
        <location evidence="1">Membrane</location>
        <topology evidence="1">Multi-pass membrane protein</topology>
    </subcellularLocation>
</comment>
<feature type="transmembrane region" description="Helical" evidence="6">
    <location>
        <begin position="456"/>
        <end position="475"/>
    </location>
</feature>
<keyword evidence="4 6" id="KW-0472">Membrane</keyword>
<feature type="transmembrane region" description="Helical" evidence="6">
    <location>
        <begin position="588"/>
        <end position="611"/>
    </location>
</feature>
<organism evidence="8">
    <name type="scientific">Phaffia rhodozyma</name>
    <name type="common">Yeast</name>
    <name type="synonym">Xanthophyllomyces dendrorhous</name>
    <dbReference type="NCBI Taxonomy" id="264483"/>
    <lineage>
        <taxon>Eukaryota</taxon>
        <taxon>Fungi</taxon>
        <taxon>Dikarya</taxon>
        <taxon>Basidiomycota</taxon>
        <taxon>Agaricomycotina</taxon>
        <taxon>Tremellomycetes</taxon>
        <taxon>Cystofilobasidiales</taxon>
        <taxon>Mrakiaceae</taxon>
        <taxon>Phaffia</taxon>
    </lineage>
</organism>
<dbReference type="InterPro" id="IPR011701">
    <property type="entry name" value="MFS"/>
</dbReference>
<feature type="transmembrane region" description="Helical" evidence="6">
    <location>
        <begin position="496"/>
        <end position="515"/>
    </location>
</feature>
<evidence type="ECO:0000256" key="1">
    <source>
        <dbReference type="ARBA" id="ARBA00004141"/>
    </source>
</evidence>
<feature type="transmembrane region" description="Helical" evidence="6">
    <location>
        <begin position="565"/>
        <end position="582"/>
    </location>
</feature>
<dbReference type="EMBL" id="LN483157">
    <property type="protein sequence ID" value="CED83908.1"/>
    <property type="molecule type" value="Genomic_DNA"/>
</dbReference>
<evidence type="ECO:0000256" key="6">
    <source>
        <dbReference type="SAM" id="Phobius"/>
    </source>
</evidence>
<dbReference type="InterPro" id="IPR036259">
    <property type="entry name" value="MFS_trans_sf"/>
</dbReference>
<dbReference type="Gene3D" id="1.20.1250.20">
    <property type="entry name" value="MFS general substrate transporter like domains"/>
    <property type="match status" value="1"/>
</dbReference>
<dbReference type="PANTHER" id="PTHR23502">
    <property type="entry name" value="MAJOR FACILITATOR SUPERFAMILY"/>
    <property type="match status" value="1"/>
</dbReference>
<evidence type="ECO:0000256" key="5">
    <source>
        <dbReference type="SAM" id="MobiDB-lite"/>
    </source>
</evidence>
<evidence type="ECO:0000256" key="3">
    <source>
        <dbReference type="ARBA" id="ARBA00022989"/>
    </source>
</evidence>
<keyword evidence="3 6" id="KW-1133">Transmembrane helix</keyword>
<evidence type="ECO:0000256" key="2">
    <source>
        <dbReference type="ARBA" id="ARBA00022692"/>
    </source>
</evidence>
<feature type="compositionally biased region" description="Low complexity" evidence="5">
    <location>
        <begin position="9"/>
        <end position="34"/>
    </location>
</feature>
<protein>
    <submittedName>
        <fullName evidence="8">Synaptic vesicle transporter SVOP and related transporters (Major facilitator superfamily)</fullName>
    </submittedName>
</protein>
<name>A0A0F7SVD2_PHARH</name>
<feature type="compositionally biased region" description="Basic and acidic residues" evidence="5">
    <location>
        <begin position="105"/>
        <end position="119"/>
    </location>
</feature>
<feature type="domain" description="Major facilitator superfamily (MFS) profile" evidence="7">
    <location>
        <begin position="190"/>
        <end position="613"/>
    </location>
</feature>
<dbReference type="GO" id="GO:0022857">
    <property type="term" value="F:transmembrane transporter activity"/>
    <property type="evidence" value="ECO:0007669"/>
    <property type="project" value="InterPro"/>
</dbReference>